<dbReference type="PANTHER" id="PTHR46383">
    <property type="entry name" value="ASPARTATE AMINOTRANSFERASE"/>
    <property type="match status" value="1"/>
</dbReference>
<evidence type="ECO:0000256" key="1">
    <source>
        <dbReference type="ARBA" id="ARBA00001933"/>
    </source>
</evidence>
<dbReference type="InterPro" id="IPR015424">
    <property type="entry name" value="PyrdxlP-dep_Trfase"/>
</dbReference>
<evidence type="ECO:0000256" key="5">
    <source>
        <dbReference type="ARBA" id="ARBA00022898"/>
    </source>
</evidence>
<reference evidence="8 9" key="1">
    <citation type="submission" date="2014-04" db="EMBL/GenBank/DDBJ databases">
        <title>Marinobacterium kochiensis sp. nov., isolated from sediment sample collected from Kochi backwaters in Kerala, India.</title>
        <authorList>
            <person name="Singh A."/>
            <person name="Pinnaka A.K."/>
        </authorList>
    </citation>
    <scope>NUCLEOTIDE SEQUENCE [LARGE SCALE GENOMIC DNA]</scope>
    <source>
        <strain evidence="8 9">AK27</strain>
    </source>
</reference>
<evidence type="ECO:0000256" key="2">
    <source>
        <dbReference type="ARBA" id="ARBA00007441"/>
    </source>
</evidence>
<evidence type="ECO:0000313" key="8">
    <source>
        <dbReference type="EMBL" id="KEA64894.1"/>
    </source>
</evidence>
<dbReference type="Proteomes" id="UP000028252">
    <property type="component" value="Unassembled WGS sequence"/>
</dbReference>
<dbReference type="EMBL" id="JMQN01000013">
    <property type="protein sequence ID" value="KEA64894.1"/>
    <property type="molecule type" value="Genomic_DNA"/>
</dbReference>
<dbReference type="PATRIC" id="fig|1232683.4.peg.588"/>
<dbReference type="Pfam" id="PF00155">
    <property type="entry name" value="Aminotran_1_2"/>
    <property type="match status" value="1"/>
</dbReference>
<dbReference type="STRING" id="1232683.ADIMK_0596"/>
<evidence type="ECO:0000256" key="6">
    <source>
        <dbReference type="RuleBase" id="RU000481"/>
    </source>
</evidence>
<feature type="domain" description="Aminotransferase class I/classII large" evidence="7">
    <location>
        <begin position="34"/>
        <end position="381"/>
    </location>
</feature>
<dbReference type="GO" id="GO:0006520">
    <property type="term" value="P:amino acid metabolic process"/>
    <property type="evidence" value="ECO:0007669"/>
    <property type="project" value="InterPro"/>
</dbReference>
<organism evidence="8 9">
    <name type="scientific">Marinobacterium lacunae</name>
    <dbReference type="NCBI Taxonomy" id="1232683"/>
    <lineage>
        <taxon>Bacteria</taxon>
        <taxon>Pseudomonadati</taxon>
        <taxon>Pseudomonadota</taxon>
        <taxon>Gammaproteobacteria</taxon>
        <taxon>Oceanospirillales</taxon>
        <taxon>Oceanospirillaceae</taxon>
        <taxon>Marinobacterium</taxon>
    </lineage>
</organism>
<dbReference type="SUPFAM" id="SSF53383">
    <property type="entry name" value="PLP-dependent transferases"/>
    <property type="match status" value="1"/>
</dbReference>
<protein>
    <recommendedName>
        <fullName evidence="6">Aminotransferase</fullName>
        <ecNumber evidence="6">2.6.1.-</ecNumber>
    </recommendedName>
</protein>
<dbReference type="GO" id="GO:0030170">
    <property type="term" value="F:pyridoxal phosphate binding"/>
    <property type="evidence" value="ECO:0007669"/>
    <property type="project" value="InterPro"/>
</dbReference>
<dbReference type="AlphaFoldDB" id="A0A081G289"/>
<dbReference type="InterPro" id="IPR004838">
    <property type="entry name" value="NHTrfase_class1_PyrdxlP-BS"/>
</dbReference>
<keyword evidence="3 6" id="KW-0032">Aminotransferase</keyword>
<dbReference type="CDD" id="cd00609">
    <property type="entry name" value="AAT_like"/>
    <property type="match status" value="1"/>
</dbReference>
<dbReference type="PROSITE" id="PS00105">
    <property type="entry name" value="AA_TRANSFER_CLASS_1"/>
    <property type="match status" value="1"/>
</dbReference>
<dbReference type="eggNOG" id="COG0436">
    <property type="taxonomic scope" value="Bacteria"/>
</dbReference>
<dbReference type="NCBIfam" id="NF006514">
    <property type="entry name" value="PRK08960.1"/>
    <property type="match status" value="1"/>
</dbReference>
<comment type="cofactor">
    <cofactor evidence="1 6">
        <name>pyridoxal 5'-phosphate</name>
        <dbReference type="ChEBI" id="CHEBI:597326"/>
    </cofactor>
</comment>
<keyword evidence="9" id="KW-1185">Reference proteome</keyword>
<evidence type="ECO:0000256" key="3">
    <source>
        <dbReference type="ARBA" id="ARBA00022576"/>
    </source>
</evidence>
<dbReference type="EC" id="2.6.1.-" evidence="6"/>
<dbReference type="PANTHER" id="PTHR46383:SF2">
    <property type="entry name" value="AMINOTRANSFERASE"/>
    <property type="match status" value="1"/>
</dbReference>
<sequence length="388" mass="42895">MRVENWSARARAIDSFKVMDLLKRARELDDLGFDVVHMEAGEPDFKTAPAVQAAARRALDEGIVQYTPAGGIAALRERIACFYKERYGVEIGPERVLVTPGASGGLLLAFALLAEQGRSFMMADPGYPCNPQFLRLLEARAQRVRVDESTNFQLTAELVREHWQPETAGVLLASPANPTGAVVPPDEMAAIAATVRELGGELIVDELYHGLTYGFDAQTVLAIDEGALVMNSFSKYFGMTGWRLGWLVGPADAVAEMEKIAQNLFISPPTLSQHAALAAFEPESIALFEERRAEFGKRRDLLVSGLRELGFGIHRAPEGAFYVYADASHLTDNSFDWCWSLLEEDKVAATPGADFSRFDAQRYVRFSYTTGLDRIELALERLARRGQR</sequence>
<name>A0A081G289_9GAMM</name>
<keyword evidence="5" id="KW-0663">Pyridoxal phosphate</keyword>
<comment type="similarity">
    <text evidence="2 6">Belongs to the class-I pyridoxal-phosphate-dependent aminotransferase family.</text>
</comment>
<comment type="caution">
    <text evidence="8">The sequence shown here is derived from an EMBL/GenBank/DDBJ whole genome shotgun (WGS) entry which is preliminary data.</text>
</comment>
<evidence type="ECO:0000259" key="7">
    <source>
        <dbReference type="Pfam" id="PF00155"/>
    </source>
</evidence>
<dbReference type="GO" id="GO:0008483">
    <property type="term" value="F:transaminase activity"/>
    <property type="evidence" value="ECO:0007669"/>
    <property type="project" value="UniProtKB-KW"/>
</dbReference>
<dbReference type="RefSeq" id="WP_036183440.1">
    <property type="nucleotide sequence ID" value="NZ_JMQN01000013.1"/>
</dbReference>
<dbReference type="InterPro" id="IPR050596">
    <property type="entry name" value="AspAT/PAT-like"/>
</dbReference>
<dbReference type="Gene3D" id="3.40.640.10">
    <property type="entry name" value="Type I PLP-dependent aspartate aminotransferase-like (Major domain)"/>
    <property type="match status" value="1"/>
</dbReference>
<proteinExistence type="inferred from homology"/>
<dbReference type="InterPro" id="IPR004839">
    <property type="entry name" value="Aminotransferase_I/II_large"/>
</dbReference>
<keyword evidence="4 6" id="KW-0808">Transferase</keyword>
<dbReference type="InterPro" id="IPR015421">
    <property type="entry name" value="PyrdxlP-dep_Trfase_major"/>
</dbReference>
<evidence type="ECO:0000313" key="9">
    <source>
        <dbReference type="Proteomes" id="UP000028252"/>
    </source>
</evidence>
<evidence type="ECO:0000256" key="4">
    <source>
        <dbReference type="ARBA" id="ARBA00022679"/>
    </source>
</evidence>
<accession>A0A081G289</accession>
<gene>
    <name evidence="8" type="ORF">ADIMK_0596</name>
</gene>